<gene>
    <name evidence="2" type="ORF">N7515_001941</name>
</gene>
<reference evidence="2" key="1">
    <citation type="submission" date="2022-11" db="EMBL/GenBank/DDBJ databases">
        <authorList>
            <person name="Petersen C."/>
        </authorList>
    </citation>
    <scope>NUCLEOTIDE SEQUENCE</scope>
    <source>
        <strain evidence="2">IBT 22155</strain>
    </source>
</reference>
<dbReference type="AlphaFoldDB" id="A0A9W9HAP2"/>
<dbReference type="Proteomes" id="UP001149079">
    <property type="component" value="Unassembled WGS sequence"/>
</dbReference>
<dbReference type="EMBL" id="JAPQKL010000002">
    <property type="protein sequence ID" value="KAJ5143154.1"/>
    <property type="molecule type" value="Genomic_DNA"/>
</dbReference>
<proteinExistence type="predicted"/>
<evidence type="ECO:0000313" key="3">
    <source>
        <dbReference type="Proteomes" id="UP001149079"/>
    </source>
</evidence>
<name>A0A9W9HAP2_9EURO</name>
<keyword evidence="3" id="KW-1185">Reference proteome</keyword>
<reference evidence="2" key="2">
    <citation type="journal article" date="2023" name="IMA Fungus">
        <title>Comparative genomic study of the Penicillium genus elucidates a diverse pangenome and 15 lateral gene transfer events.</title>
        <authorList>
            <person name="Petersen C."/>
            <person name="Sorensen T."/>
            <person name="Nielsen M.R."/>
            <person name="Sondergaard T.E."/>
            <person name="Sorensen J.L."/>
            <person name="Fitzpatrick D.A."/>
            <person name="Frisvad J.C."/>
            <person name="Nielsen K.L."/>
        </authorList>
    </citation>
    <scope>NUCLEOTIDE SEQUENCE</scope>
    <source>
        <strain evidence="2">IBT 22155</strain>
    </source>
</reference>
<organism evidence="2 3">
    <name type="scientific">Penicillium bovifimosum</name>
    <dbReference type="NCBI Taxonomy" id="126998"/>
    <lineage>
        <taxon>Eukaryota</taxon>
        <taxon>Fungi</taxon>
        <taxon>Dikarya</taxon>
        <taxon>Ascomycota</taxon>
        <taxon>Pezizomycotina</taxon>
        <taxon>Eurotiomycetes</taxon>
        <taxon>Eurotiomycetidae</taxon>
        <taxon>Eurotiales</taxon>
        <taxon>Aspergillaceae</taxon>
        <taxon>Penicillium</taxon>
    </lineage>
</organism>
<dbReference type="RefSeq" id="XP_056524798.1">
    <property type="nucleotide sequence ID" value="XM_056662685.1"/>
</dbReference>
<evidence type="ECO:0000313" key="2">
    <source>
        <dbReference type="EMBL" id="KAJ5143154.1"/>
    </source>
</evidence>
<protein>
    <submittedName>
        <fullName evidence="2">Uncharacterized protein</fullName>
    </submittedName>
</protein>
<feature type="region of interest" description="Disordered" evidence="1">
    <location>
        <begin position="1"/>
        <end position="59"/>
    </location>
</feature>
<dbReference type="GeneID" id="81401855"/>
<feature type="compositionally biased region" description="Polar residues" evidence="1">
    <location>
        <begin position="11"/>
        <end position="28"/>
    </location>
</feature>
<comment type="caution">
    <text evidence="2">The sequence shown here is derived from an EMBL/GenBank/DDBJ whole genome shotgun (WGS) entry which is preliminary data.</text>
</comment>
<evidence type="ECO:0000256" key="1">
    <source>
        <dbReference type="SAM" id="MobiDB-lite"/>
    </source>
</evidence>
<accession>A0A9W9HAP2</accession>
<sequence length="59" mass="6352">MFQEVDGLPTVKSTLGEPNTQQVQSDGTGPSKDGYEAWDLSAAPVQRQPDRSLAVTDEC</sequence>